<evidence type="ECO:0000259" key="11">
    <source>
        <dbReference type="PROSITE" id="PS50902"/>
    </source>
</evidence>
<evidence type="ECO:0000256" key="8">
    <source>
        <dbReference type="ARBA" id="ARBA00023002"/>
    </source>
</evidence>
<dbReference type="InterPro" id="IPR008254">
    <property type="entry name" value="Flavodoxin/NO_synth"/>
</dbReference>
<keyword evidence="8 10" id="KW-0560">Oxidoreductase</keyword>
<feature type="binding site" evidence="10">
    <location>
        <begin position="408"/>
        <end position="411"/>
    </location>
    <ligand>
        <name>FAD</name>
        <dbReference type="ChEBI" id="CHEBI:57692"/>
    </ligand>
</feature>
<comment type="caution">
    <text evidence="13">The sequence shown here is derived from an EMBL/GenBank/DDBJ whole genome shotgun (WGS) entry which is preliminary data.</text>
</comment>
<feature type="binding site" evidence="10">
    <location>
        <begin position="66"/>
        <end position="69"/>
    </location>
    <ligand>
        <name>FMN</name>
        <dbReference type="ChEBI" id="CHEBI:58210"/>
    </ligand>
</feature>
<evidence type="ECO:0000256" key="7">
    <source>
        <dbReference type="ARBA" id="ARBA00022857"/>
    </source>
</evidence>
<dbReference type="PRINTS" id="PR00369">
    <property type="entry name" value="FLAVODOXIN"/>
</dbReference>
<dbReference type="Pfam" id="PF00667">
    <property type="entry name" value="FAD_binding_1"/>
    <property type="match status" value="1"/>
</dbReference>
<comment type="function">
    <text evidence="10">NADPH-dependent reductase which is a central component of the cytosolic iron-sulfur (Fe-S) protein assembly (CIA) machinery. Transfers electrons from NADPH via its FAD and FMN prosthetic groups to the [2Fe-2S] cluster of DRE2, another key component of the CIA machinery. In turn, this reduced cluster provides electrons for assembly of cytosolic iron-sulfur cluster proteins. Positively controls H(2)O(2)-induced cell death.</text>
</comment>
<dbReference type="Pfam" id="PF00258">
    <property type="entry name" value="Flavodoxin_1"/>
    <property type="match status" value="1"/>
</dbReference>
<dbReference type="Gene3D" id="1.20.990.10">
    <property type="entry name" value="NADPH-cytochrome p450 Reductase, Chain A, domain 3"/>
    <property type="match status" value="1"/>
</dbReference>
<keyword evidence="14" id="KW-1185">Reference proteome</keyword>
<sequence length="1144" mass="130337">MDSGDDQENERSAIVLYGSETGNAQEVAEELGRLVERLHFSTHVAELNEVKADTLSSYTITIIAVSTTGQGDFPANARSFWRTLLLKRLPPTFLQGVNFALFGLGDSSYPKFNWASRKLYKRLLQLGANEIYPCGEADEQHPEGLEATFLPWCSALRKHLLDHHPLPSGQQPIPDDVPLPPKWILEERTDPSICKEPDVTIVSGSENDEYPGLYRLDHDKRPIPNTFTATLRQNRRVTPSNHWQDVRHICLTVPESMKYDPGDMISIMPKNFSQDVDNLITMMGWQDQADKPIQFVPAVGLRSKKNIPPAPIPYLVSFPHLTLRILLSDYLDIKSIPRRSFLSTIAHCTNDEMHKERLLEFAKPEYIDELWDYTTRPRRSILEVLHEFDSVKIPWQHAASVFPVLRGRQFSIASGGELKQTADGGTKFELLVAIVKYQTVIKRIREGVCTRYLSVLRPGSTVKVQLQRGGLNSSMKQLIGPSVLVGPGTGIAPLRSMIWEKAAIAKAYRAQHPGIEPPIGPTVLVFGGRNRTSDYFFEEEWKQLLEIIDLRVLVAFSRDQKQKFYVQDVIRDNFDMLFNLLHDLSGSVYICGSSGKMPQAVREALIETFQHGDKDGVENFTREQAEKYMVEMEKVVSALRYDPEQVGFNLNENATAKDPMDYWGEWENHTYYPSPDNWRIPFYTLFIDRFVNGDPANDDANGTQFEHDLLSNQLRHGGDVKGLMDSFDYIQGMGVKALYIAGMPHINMPWESDGYSPLDLTLLDHHFGNIDDWREMISEAHRRGIYIILENTMSTYVSGGTLNMEIEADSIRMGDLIGFKGYLNTSAPLNPYEYDYVWKSSRRYHDFQPGNSWLEECQYPRFWDDLGKHVTTETPFPAGCRDSEFDQYGEVASFGNYTEWRRQVSKFAFVQDRLREWRTDVRQKIEHFSCLTIAMLDIDGFRIDKAIQVTIDAQAEWSDYIRRCARRFGKDNFYIPGEIVSGNAFGALYIGRGRQTNQTVMNTTEAITLTNNSGHGMHIRPPEKAALDGSAFHYSLYRSLTRFLGMDGTFEAEGDPPSNFIELWNGLVQTNDMVNANTGKFDPRHLYGTSNQDVFRWPAIKNGTEKQVLALYIASLLMPGVPIITWGEEQAFYVLENTNANYGQ</sequence>
<comment type="caution">
    <text evidence="10">Lacks conserved residue(s) required for the propagation of feature annotation.</text>
</comment>
<dbReference type="SMART" id="SM00642">
    <property type="entry name" value="Aamy"/>
    <property type="match status" value="1"/>
</dbReference>
<dbReference type="Gene3D" id="3.40.50.80">
    <property type="entry name" value="Nucleotide-binding domain of ferredoxin-NADP reductase (FNR) module"/>
    <property type="match status" value="1"/>
</dbReference>
<evidence type="ECO:0000313" key="13">
    <source>
        <dbReference type="EMBL" id="KAL1885286.1"/>
    </source>
</evidence>
<dbReference type="Pfam" id="PF00128">
    <property type="entry name" value="Alpha-amylase"/>
    <property type="match status" value="1"/>
</dbReference>
<feature type="binding site" evidence="10">
    <location>
        <begin position="557"/>
        <end position="558"/>
    </location>
    <ligand>
        <name>NADP(+)</name>
        <dbReference type="ChEBI" id="CHEBI:58349"/>
    </ligand>
</feature>
<dbReference type="PROSITE" id="PS51384">
    <property type="entry name" value="FAD_FR"/>
    <property type="match status" value="1"/>
</dbReference>
<dbReference type="InterPro" id="IPR029039">
    <property type="entry name" value="Flavoprotein-like_sf"/>
</dbReference>
<feature type="domain" description="FAD-binding FR-type" evidence="12">
    <location>
        <begin position="224"/>
        <end position="474"/>
    </location>
</feature>
<dbReference type="InterPro" id="IPR039261">
    <property type="entry name" value="FNR_nucleotide-bd"/>
</dbReference>
<comment type="cofactor">
    <cofactor evidence="1 10">
        <name>FMN</name>
        <dbReference type="ChEBI" id="CHEBI:58210"/>
    </cofactor>
</comment>
<keyword evidence="10" id="KW-0496">Mitochondrion</keyword>
<dbReference type="SUPFAM" id="SSF63380">
    <property type="entry name" value="Riboflavin synthase domain-like"/>
    <property type="match status" value="1"/>
</dbReference>
<dbReference type="PRINTS" id="PR00371">
    <property type="entry name" value="FPNCR"/>
</dbReference>
<evidence type="ECO:0000313" key="14">
    <source>
        <dbReference type="Proteomes" id="UP001583193"/>
    </source>
</evidence>
<dbReference type="EMBL" id="JAVDPF010000003">
    <property type="protein sequence ID" value="KAL1885286.1"/>
    <property type="molecule type" value="Genomic_DNA"/>
</dbReference>
<evidence type="ECO:0000256" key="2">
    <source>
        <dbReference type="ARBA" id="ARBA00001974"/>
    </source>
</evidence>
<feature type="binding site" evidence="10">
    <location>
        <begin position="447"/>
        <end position="450"/>
    </location>
    <ligand>
        <name>FAD</name>
        <dbReference type="ChEBI" id="CHEBI:57692"/>
    </ligand>
</feature>
<keyword evidence="4 10" id="KW-0285">Flavoprotein</keyword>
<gene>
    <name evidence="10 13" type="primary">TAH18</name>
    <name evidence="13" type="ORF">Plec18167_001943</name>
</gene>
<evidence type="ECO:0000256" key="5">
    <source>
        <dbReference type="ARBA" id="ARBA00022643"/>
    </source>
</evidence>
<keyword evidence="5 10" id="KW-0288">FMN</keyword>
<dbReference type="InterPro" id="IPR001433">
    <property type="entry name" value="OxRdtase_FAD/NAD-bd"/>
</dbReference>
<proteinExistence type="inferred from homology"/>
<comment type="subunit">
    <text evidence="10">Interacts with DRE2; as part of the cytosolic iron-sulfur (Fe-S) protein assembly (CIA) machinery.</text>
</comment>
<comment type="cofactor">
    <cofactor evidence="2 10">
        <name>FAD</name>
        <dbReference type="ChEBI" id="CHEBI:57692"/>
    </cofactor>
</comment>
<keyword evidence="3 10" id="KW-0963">Cytoplasm</keyword>
<feature type="binding site" evidence="10">
    <location>
        <position position="378"/>
    </location>
    <ligand>
        <name>FAD</name>
        <dbReference type="ChEBI" id="CHEBI:57692"/>
    </ligand>
</feature>
<dbReference type="InterPro" id="IPR028879">
    <property type="entry name" value="NDOR1"/>
</dbReference>
<name>A0ABR3YAF8_9EURO</name>
<keyword evidence="7 10" id="KW-0521">NADP</keyword>
<feature type="binding site" evidence="10">
    <location>
        <begin position="19"/>
        <end position="24"/>
    </location>
    <ligand>
        <name>FMN</name>
        <dbReference type="ChEBI" id="CHEBI:58210"/>
    </ligand>
</feature>
<dbReference type="PROSITE" id="PS50902">
    <property type="entry name" value="FLAVODOXIN_LIKE"/>
    <property type="match status" value="1"/>
</dbReference>
<evidence type="ECO:0000256" key="10">
    <source>
        <dbReference type="HAMAP-Rule" id="MF_03178"/>
    </source>
</evidence>
<comment type="similarity">
    <text evidence="10">Belongs to the NADPH-dependent diflavin oxidoreductase NDOR1 family.</text>
</comment>
<dbReference type="Pfam" id="PF00175">
    <property type="entry name" value="NAD_binding_1"/>
    <property type="match status" value="1"/>
</dbReference>
<organism evidence="13 14">
    <name type="scientific">Paecilomyces lecythidis</name>
    <dbReference type="NCBI Taxonomy" id="3004212"/>
    <lineage>
        <taxon>Eukaryota</taxon>
        <taxon>Fungi</taxon>
        <taxon>Dikarya</taxon>
        <taxon>Ascomycota</taxon>
        <taxon>Pezizomycotina</taxon>
        <taxon>Eurotiomycetes</taxon>
        <taxon>Eurotiomycetidae</taxon>
        <taxon>Eurotiales</taxon>
        <taxon>Thermoascaceae</taxon>
        <taxon>Paecilomyces</taxon>
    </lineage>
</organism>
<comment type="similarity">
    <text evidence="10">In the C-terminal section; belongs to the flavoprotein pyridine nucleotide cytochrome reductase family.</text>
</comment>
<dbReference type="Proteomes" id="UP001583193">
    <property type="component" value="Unassembled WGS sequence"/>
</dbReference>
<dbReference type="SUPFAM" id="SSF51445">
    <property type="entry name" value="(Trans)glycosidases"/>
    <property type="match status" value="1"/>
</dbReference>
<dbReference type="InterPro" id="IPR017938">
    <property type="entry name" value="Riboflavin_synthase-like_b-brl"/>
</dbReference>
<dbReference type="InterPro" id="IPR017853">
    <property type="entry name" value="GH"/>
</dbReference>
<evidence type="ECO:0000256" key="9">
    <source>
        <dbReference type="ARBA" id="ARBA00049342"/>
    </source>
</evidence>
<keyword evidence="6 10" id="KW-0274">FAD</keyword>
<dbReference type="InterPro" id="IPR017927">
    <property type="entry name" value="FAD-bd_FR_type"/>
</dbReference>
<dbReference type="SUPFAM" id="SSF52218">
    <property type="entry name" value="Flavoproteins"/>
    <property type="match status" value="1"/>
</dbReference>
<protein>
    <recommendedName>
        <fullName evidence="10">NADPH-dependent diflavin oxidoreductase 1</fullName>
        <ecNumber evidence="10">1.18.1.-</ecNumber>
    </recommendedName>
    <alternativeName>
        <fullName evidence="10">NADPH-dependent FMN and FAD-containing oxidoreductase</fullName>
    </alternativeName>
</protein>
<dbReference type="HAMAP" id="MF_03178">
    <property type="entry name" value="NDOR1"/>
    <property type="match status" value="1"/>
</dbReference>
<dbReference type="InterPro" id="IPR003097">
    <property type="entry name" value="CysJ-like_FAD-binding"/>
</dbReference>
<accession>A0ABR3YAF8</accession>
<dbReference type="InterPro" id="IPR023173">
    <property type="entry name" value="NADPH_Cyt_P450_Rdtase_alpha"/>
</dbReference>
<dbReference type="InterPro" id="IPR001709">
    <property type="entry name" value="Flavoprot_Pyr_Nucl_cyt_Rdtase"/>
</dbReference>
<dbReference type="EC" id="1.18.1.-" evidence="10"/>
<feature type="binding site" evidence="10">
    <location>
        <begin position="104"/>
        <end position="113"/>
    </location>
    <ligand>
        <name>FMN</name>
        <dbReference type="ChEBI" id="CHEBI:58210"/>
    </ligand>
</feature>
<feature type="binding site" evidence="10">
    <location>
        <position position="139"/>
    </location>
    <ligand>
        <name>FMN</name>
        <dbReference type="ChEBI" id="CHEBI:58210"/>
    </ligand>
</feature>
<dbReference type="Gene3D" id="2.40.30.10">
    <property type="entry name" value="Translation factors"/>
    <property type="match status" value="1"/>
</dbReference>
<dbReference type="InterPro" id="IPR006047">
    <property type="entry name" value="GH13_cat_dom"/>
</dbReference>
<dbReference type="PANTHER" id="PTHR47182:SF2">
    <property type="entry name" value="CELL WALL ALPHA-1,3-GLUCAN SYNTHASE AGS1"/>
    <property type="match status" value="1"/>
</dbReference>
<dbReference type="Gene3D" id="3.20.20.80">
    <property type="entry name" value="Glycosidases"/>
    <property type="match status" value="2"/>
</dbReference>
<evidence type="ECO:0000259" key="12">
    <source>
        <dbReference type="PROSITE" id="PS51384"/>
    </source>
</evidence>
<feature type="binding site" evidence="10">
    <location>
        <begin position="563"/>
        <end position="567"/>
    </location>
    <ligand>
        <name>NADP(+)</name>
        <dbReference type="ChEBI" id="CHEBI:58349"/>
    </ligand>
</feature>
<dbReference type="InterPro" id="IPR058655">
    <property type="entry name" value="Mok11-14/Ags1-like"/>
</dbReference>
<evidence type="ECO:0000256" key="6">
    <source>
        <dbReference type="ARBA" id="ARBA00022827"/>
    </source>
</evidence>
<evidence type="ECO:0000256" key="3">
    <source>
        <dbReference type="ARBA" id="ARBA00022490"/>
    </source>
</evidence>
<dbReference type="InterPro" id="IPR001094">
    <property type="entry name" value="Flavdoxin-like"/>
</dbReference>
<comment type="catalytic activity">
    <reaction evidence="9">
        <text>2 oxidized [cytochrome P450] + NADPH = 2 reduced [cytochrome P450] + NADP(+) + H(+)</text>
        <dbReference type="Rhea" id="RHEA:24040"/>
        <dbReference type="Rhea" id="RHEA-COMP:14627"/>
        <dbReference type="Rhea" id="RHEA-COMP:14628"/>
        <dbReference type="ChEBI" id="CHEBI:15378"/>
        <dbReference type="ChEBI" id="CHEBI:55376"/>
        <dbReference type="ChEBI" id="CHEBI:57783"/>
        <dbReference type="ChEBI" id="CHEBI:58349"/>
        <dbReference type="ChEBI" id="CHEBI:60344"/>
        <dbReference type="EC" id="1.6.2.4"/>
    </reaction>
</comment>
<evidence type="ECO:0000256" key="1">
    <source>
        <dbReference type="ARBA" id="ARBA00001917"/>
    </source>
</evidence>
<dbReference type="PANTHER" id="PTHR47182">
    <property type="entry name" value="CELL WALL ALPHA-1,3-GLUCAN SYNTHASE AGS1-RELATED"/>
    <property type="match status" value="1"/>
</dbReference>
<reference evidence="13 14" key="1">
    <citation type="journal article" date="2024" name="IMA Fungus">
        <title>IMA Genome - F19 : A genome assembly and annotation guide to empower mycologists, including annotated draft genome sequences of Ceratocystis pirilliformis, Diaporthe australafricana, Fusarium ophioides, Paecilomyces lecythidis, and Sporothrix stenoceras.</title>
        <authorList>
            <person name="Aylward J."/>
            <person name="Wilson A.M."/>
            <person name="Visagie C.M."/>
            <person name="Spraker J."/>
            <person name="Barnes I."/>
            <person name="Buitendag C."/>
            <person name="Ceriani C."/>
            <person name="Del Mar Angel L."/>
            <person name="du Plessis D."/>
            <person name="Fuchs T."/>
            <person name="Gasser K."/>
            <person name="Kramer D."/>
            <person name="Li W."/>
            <person name="Munsamy K."/>
            <person name="Piso A."/>
            <person name="Price J.L."/>
            <person name="Sonnekus B."/>
            <person name="Thomas C."/>
            <person name="van der Nest A."/>
            <person name="van Dijk A."/>
            <person name="van Heerden A."/>
            <person name="van Vuuren N."/>
            <person name="Yilmaz N."/>
            <person name="Duong T.A."/>
            <person name="van der Merwe N.A."/>
            <person name="Wingfield M.J."/>
            <person name="Wingfield B.D."/>
        </authorList>
    </citation>
    <scope>NUCLEOTIDE SEQUENCE [LARGE SCALE GENOMIC DNA]</scope>
    <source>
        <strain evidence="13 14">CMW 18167</strain>
    </source>
</reference>
<dbReference type="SUPFAM" id="SSF52343">
    <property type="entry name" value="Ferredoxin reductase-like, C-terminal NADP-linked domain"/>
    <property type="match status" value="1"/>
</dbReference>
<evidence type="ECO:0000256" key="4">
    <source>
        <dbReference type="ARBA" id="ARBA00022630"/>
    </source>
</evidence>
<dbReference type="Gene3D" id="3.40.50.360">
    <property type="match status" value="1"/>
</dbReference>
<comment type="similarity">
    <text evidence="10">In the N-terminal section; belongs to the flavodoxin family.</text>
</comment>
<feature type="domain" description="Flavodoxin-like" evidence="11">
    <location>
        <begin position="13"/>
        <end position="157"/>
    </location>
</feature>
<comment type="subcellular location">
    <subcellularLocation>
        <location evidence="10">Cytoplasm</location>
    </subcellularLocation>
    <subcellularLocation>
        <location evidence="10">Mitochondrion</location>
    </subcellularLocation>
    <text evidence="10">Relocalizes to mitochondria after H(2)O(2) exposure.</text>
</comment>
<comment type="catalytic activity">
    <reaction evidence="10">
        <text>2 oxidized [2Fe-2S]-[protein] + NADPH = 2 reduced [2Fe-2S]-[protein] + NADP(+) + H(+)</text>
        <dbReference type="Rhea" id="RHEA:67716"/>
        <dbReference type="Rhea" id="RHEA-COMP:17327"/>
        <dbReference type="Rhea" id="RHEA-COMP:17328"/>
        <dbReference type="ChEBI" id="CHEBI:15378"/>
        <dbReference type="ChEBI" id="CHEBI:33737"/>
        <dbReference type="ChEBI" id="CHEBI:33738"/>
        <dbReference type="ChEBI" id="CHEBI:57783"/>
        <dbReference type="ChEBI" id="CHEBI:58349"/>
    </reaction>
</comment>
<feature type="binding site" evidence="10">
    <location>
        <position position="489"/>
    </location>
    <ligand>
        <name>NADP(+)</name>
        <dbReference type="ChEBI" id="CHEBI:58349"/>
    </ligand>
</feature>